<name>A0ABT9A694_9BACT</name>
<comment type="caution">
    <text evidence="1">The sequence shown here is derived from an EMBL/GenBank/DDBJ whole genome shotgun (WGS) entry which is preliminary data.</text>
</comment>
<dbReference type="EMBL" id="JAUQSX010000001">
    <property type="protein sequence ID" value="MDO7845365.1"/>
    <property type="molecule type" value="Genomic_DNA"/>
</dbReference>
<organism evidence="1 2">
    <name type="scientific">Hymenobacter mellowenesis</name>
    <dbReference type="NCBI Taxonomy" id="3063995"/>
    <lineage>
        <taxon>Bacteria</taxon>
        <taxon>Pseudomonadati</taxon>
        <taxon>Bacteroidota</taxon>
        <taxon>Cytophagia</taxon>
        <taxon>Cytophagales</taxon>
        <taxon>Hymenobacteraceae</taxon>
        <taxon>Hymenobacter</taxon>
    </lineage>
</organism>
<gene>
    <name evidence="1" type="ORF">Q5H92_03275</name>
</gene>
<dbReference type="Proteomes" id="UP001167796">
    <property type="component" value="Unassembled WGS sequence"/>
</dbReference>
<protein>
    <submittedName>
        <fullName evidence="1">Uncharacterized protein</fullName>
    </submittedName>
</protein>
<accession>A0ABT9A694</accession>
<sequence length="131" mass="15029">MIKHLAENADYKVYSLHESVYLKSKATCRTLSDFEESDLSVAWHYGDPASAIILGSNNYIIVAGCGITVYDIDQHFEVTLLNAPDNIWWTDGLHQGFEDDWMECRFVSFFDDNKLRVFKINAVTKEITMLP</sequence>
<reference evidence="1" key="1">
    <citation type="submission" date="2023-07" db="EMBL/GenBank/DDBJ databases">
        <authorList>
            <person name="Kim M.K."/>
        </authorList>
    </citation>
    <scope>NUCLEOTIDE SEQUENCE</scope>
    <source>
        <strain evidence="1">M29</strain>
    </source>
</reference>
<keyword evidence="2" id="KW-1185">Reference proteome</keyword>
<dbReference type="RefSeq" id="WP_305010052.1">
    <property type="nucleotide sequence ID" value="NZ_JAUQSX010000001.1"/>
</dbReference>
<evidence type="ECO:0000313" key="2">
    <source>
        <dbReference type="Proteomes" id="UP001167796"/>
    </source>
</evidence>
<proteinExistence type="predicted"/>
<evidence type="ECO:0000313" key="1">
    <source>
        <dbReference type="EMBL" id="MDO7845365.1"/>
    </source>
</evidence>